<protein>
    <submittedName>
        <fullName evidence="1">Uncharacterized protein</fullName>
    </submittedName>
</protein>
<accession>A0A069QDP0</accession>
<name>A0A069QDP0_HOYLO</name>
<organism evidence="1 2">
    <name type="scientific">Hoylesella loescheii DSM 19665 = JCM 12249 = ATCC 15930</name>
    <dbReference type="NCBI Taxonomy" id="1122985"/>
    <lineage>
        <taxon>Bacteria</taxon>
        <taxon>Pseudomonadati</taxon>
        <taxon>Bacteroidota</taxon>
        <taxon>Bacteroidia</taxon>
        <taxon>Bacteroidales</taxon>
        <taxon>Prevotellaceae</taxon>
        <taxon>Hoylesella</taxon>
    </lineage>
</organism>
<reference evidence="1 2" key="1">
    <citation type="submission" date="2013-08" db="EMBL/GenBank/DDBJ databases">
        <authorList>
            <person name="Weinstock G."/>
            <person name="Sodergren E."/>
            <person name="Wylie T."/>
            <person name="Fulton L."/>
            <person name="Fulton R."/>
            <person name="Fronick C."/>
            <person name="O'Laughlin M."/>
            <person name="Godfrey J."/>
            <person name="Miner T."/>
            <person name="Herter B."/>
            <person name="Appelbaum E."/>
            <person name="Cordes M."/>
            <person name="Lek S."/>
            <person name="Wollam A."/>
            <person name="Pepin K.H."/>
            <person name="Palsikar V.B."/>
            <person name="Mitreva M."/>
            <person name="Wilson R.K."/>
        </authorList>
    </citation>
    <scope>NUCLEOTIDE SEQUENCE [LARGE SCALE GENOMIC DNA]</scope>
    <source>
        <strain evidence="1 2">ATCC 15930</strain>
    </source>
</reference>
<dbReference type="Proteomes" id="UP000027442">
    <property type="component" value="Unassembled WGS sequence"/>
</dbReference>
<gene>
    <name evidence="1" type="ORF">HMPREF1991_03199</name>
</gene>
<sequence>MAFGGRKGKLLAAIVYVMNRLDGDKLEFMYVMCNRLRLSGNKTKVEKHNSRVHQLFCCLIILSVTELTS</sequence>
<dbReference type="AlphaFoldDB" id="A0A069QDP0"/>
<dbReference type="EMBL" id="JNGW01000140">
    <property type="protein sequence ID" value="KDR50757.1"/>
    <property type="molecule type" value="Genomic_DNA"/>
</dbReference>
<keyword evidence="2" id="KW-1185">Reference proteome</keyword>
<evidence type="ECO:0000313" key="2">
    <source>
        <dbReference type="Proteomes" id="UP000027442"/>
    </source>
</evidence>
<dbReference type="PATRIC" id="fig|1122985.7.peg.3314"/>
<comment type="caution">
    <text evidence="1">The sequence shown here is derived from an EMBL/GenBank/DDBJ whole genome shotgun (WGS) entry which is preliminary data.</text>
</comment>
<dbReference type="HOGENOM" id="CLU_2772452_0_0_10"/>
<evidence type="ECO:0000313" key="1">
    <source>
        <dbReference type="EMBL" id="KDR50757.1"/>
    </source>
</evidence>
<proteinExistence type="predicted"/>